<accession>A0A550CR97</accession>
<evidence type="ECO:0000256" key="1">
    <source>
        <dbReference type="SAM" id="MobiDB-lite"/>
    </source>
</evidence>
<proteinExistence type="predicted"/>
<keyword evidence="3" id="KW-1185">Reference proteome</keyword>
<gene>
    <name evidence="2" type="ORF">BD626DRAFT_99168</name>
</gene>
<evidence type="ECO:0000313" key="3">
    <source>
        <dbReference type="Proteomes" id="UP000320762"/>
    </source>
</evidence>
<sequence>MATSKRTQQLAWSYARVCDRPSAAGDVAERTSVRTSAHASGCPERNLNARPATDPSERPARCSSGRLAPYPSGRPALCSPADLIYTASVPDIAGVEPNLARVESQRRPPISASVLGRRVEGSSSAPCLSFSSRPYLQACERGSGTFFPLTSG</sequence>
<reference evidence="2 3" key="1">
    <citation type="journal article" date="2019" name="New Phytol.">
        <title>Comparative genomics reveals unique wood-decay strategies and fruiting body development in the Schizophyllaceae.</title>
        <authorList>
            <person name="Almasi E."/>
            <person name="Sahu N."/>
            <person name="Krizsan K."/>
            <person name="Balint B."/>
            <person name="Kovacs G.M."/>
            <person name="Kiss B."/>
            <person name="Cseklye J."/>
            <person name="Drula E."/>
            <person name="Henrissat B."/>
            <person name="Nagy I."/>
            <person name="Chovatia M."/>
            <person name="Adam C."/>
            <person name="LaButti K."/>
            <person name="Lipzen A."/>
            <person name="Riley R."/>
            <person name="Grigoriev I.V."/>
            <person name="Nagy L.G."/>
        </authorList>
    </citation>
    <scope>NUCLEOTIDE SEQUENCE [LARGE SCALE GENOMIC DNA]</scope>
    <source>
        <strain evidence="2 3">NL-1724</strain>
    </source>
</reference>
<feature type="region of interest" description="Disordered" evidence="1">
    <location>
        <begin position="23"/>
        <end position="73"/>
    </location>
</feature>
<evidence type="ECO:0000313" key="2">
    <source>
        <dbReference type="EMBL" id="TRM67320.1"/>
    </source>
</evidence>
<name>A0A550CR97_9AGAR</name>
<dbReference type="EMBL" id="VDMD01000002">
    <property type="protein sequence ID" value="TRM67320.1"/>
    <property type="molecule type" value="Genomic_DNA"/>
</dbReference>
<dbReference type="AlphaFoldDB" id="A0A550CR97"/>
<organism evidence="2 3">
    <name type="scientific">Schizophyllum amplum</name>
    <dbReference type="NCBI Taxonomy" id="97359"/>
    <lineage>
        <taxon>Eukaryota</taxon>
        <taxon>Fungi</taxon>
        <taxon>Dikarya</taxon>
        <taxon>Basidiomycota</taxon>
        <taxon>Agaricomycotina</taxon>
        <taxon>Agaricomycetes</taxon>
        <taxon>Agaricomycetidae</taxon>
        <taxon>Agaricales</taxon>
        <taxon>Schizophyllaceae</taxon>
        <taxon>Schizophyllum</taxon>
    </lineage>
</organism>
<comment type="caution">
    <text evidence="2">The sequence shown here is derived from an EMBL/GenBank/DDBJ whole genome shotgun (WGS) entry which is preliminary data.</text>
</comment>
<dbReference type="Proteomes" id="UP000320762">
    <property type="component" value="Unassembled WGS sequence"/>
</dbReference>
<protein>
    <submittedName>
        <fullName evidence="2">Uncharacterized protein</fullName>
    </submittedName>
</protein>